<sequence length="44" mass="5025">MPSYVKKTGGRIPQRRGRVWGGKHQELTKKLVIRNSASDPARYT</sequence>
<evidence type="ECO:0000313" key="2">
    <source>
        <dbReference type="EMBL" id="ADI64504.1"/>
    </source>
</evidence>
<dbReference type="Proteomes" id="UP000001511">
    <property type="component" value="Chromosome"/>
</dbReference>
<proteinExistence type="predicted"/>
<reference evidence="2 3" key="1">
    <citation type="journal article" date="2010" name="PLoS ONE">
        <title>Genome erosion in a nitrogen-fixing vertically transmitted endosymbiotic multicellular cyanobacterium.</title>
        <authorList>
            <person name="Ran L."/>
            <person name="Larsson J."/>
            <person name="Vigil-Stenman T."/>
            <person name="Nylander J.A."/>
            <person name="Ininbergs K."/>
            <person name="Zheng W.W."/>
            <person name="Lapidus A."/>
            <person name="Lowry S."/>
            <person name="Haselkorn R."/>
            <person name="Bergman B."/>
        </authorList>
    </citation>
    <scope>NUCLEOTIDE SEQUENCE [LARGE SCALE GENOMIC DNA]</scope>
    <source>
        <strain evidence="2 3">0708</strain>
    </source>
</reference>
<dbReference type="AlphaFoldDB" id="D7DZM2"/>
<evidence type="ECO:0000313" key="3">
    <source>
        <dbReference type="Proteomes" id="UP000001511"/>
    </source>
</evidence>
<evidence type="ECO:0000256" key="1">
    <source>
        <dbReference type="SAM" id="MobiDB-lite"/>
    </source>
</evidence>
<organism evidence="2 3">
    <name type="scientific">Nostoc azollae (strain 0708)</name>
    <name type="common">Anabaena azollae (strain 0708)</name>
    <dbReference type="NCBI Taxonomy" id="551115"/>
    <lineage>
        <taxon>Bacteria</taxon>
        <taxon>Bacillati</taxon>
        <taxon>Cyanobacteriota</taxon>
        <taxon>Cyanophyceae</taxon>
        <taxon>Nostocales</taxon>
        <taxon>Nostocaceae</taxon>
        <taxon>Trichormus</taxon>
    </lineage>
</organism>
<dbReference type="KEGG" id="naz:Aazo_2618"/>
<protein>
    <submittedName>
        <fullName evidence="2">Uncharacterized protein</fullName>
    </submittedName>
</protein>
<feature type="region of interest" description="Disordered" evidence="1">
    <location>
        <begin position="1"/>
        <end position="23"/>
    </location>
</feature>
<accession>D7DZM2</accession>
<dbReference type="HOGENOM" id="CLU_3219305_0_0_3"/>
<dbReference type="EMBL" id="CP002059">
    <property type="protein sequence ID" value="ADI64504.1"/>
    <property type="molecule type" value="Genomic_DNA"/>
</dbReference>
<name>D7DZM2_NOSA0</name>
<keyword evidence="3" id="KW-1185">Reference proteome</keyword>
<gene>
    <name evidence="2" type="ordered locus">Aazo_2618</name>
</gene>